<dbReference type="CDD" id="cd04301">
    <property type="entry name" value="NAT_SF"/>
    <property type="match status" value="1"/>
</dbReference>
<gene>
    <name evidence="2" type="ORF">FA03_0136</name>
</gene>
<dbReference type="InterPro" id="IPR000182">
    <property type="entry name" value="GNAT_dom"/>
</dbReference>
<proteinExistence type="predicted"/>
<evidence type="ECO:0000259" key="1">
    <source>
        <dbReference type="PROSITE" id="PS51186"/>
    </source>
</evidence>
<dbReference type="GO" id="GO:0016747">
    <property type="term" value="F:acyltransferase activity, transferring groups other than amino-acyl groups"/>
    <property type="evidence" value="ECO:0007669"/>
    <property type="project" value="InterPro"/>
</dbReference>
<sequence>MGKHIFVNHAPGAPGLRLFGLGPSFVPQKGIKKLQRLFNQNTLWAKGRSQKDIKKMLSKSSIIVSVWEYQKLIGFGRATTDQIYRATLWDIVVDECYQSLGIGEKIIQSILENSFIANVERVYLMTTFGEIFYSKIGFKKEEKQTLMKVIRK</sequence>
<dbReference type="EMBL" id="KJ947871">
    <property type="protein sequence ID" value="AJW30968.1"/>
    <property type="molecule type" value="Genomic_DNA"/>
</dbReference>
<reference evidence="2" key="1">
    <citation type="submission" date="2014-06" db="EMBL/GenBank/DDBJ databases">
        <authorList>
            <person name="Berube P.M."/>
        </authorList>
    </citation>
    <scope>NUCLEOTIDE SEQUENCE</scope>
    <source>
        <strain evidence="2">P0903-H212</strain>
    </source>
</reference>
<dbReference type="Gene3D" id="3.40.630.30">
    <property type="match status" value="1"/>
</dbReference>
<evidence type="ECO:0000313" key="2">
    <source>
        <dbReference type="EMBL" id="AJW30968.1"/>
    </source>
</evidence>
<dbReference type="PANTHER" id="PTHR43233">
    <property type="entry name" value="FAMILY N-ACETYLTRANSFERASE, PUTATIVE (AFU_ORTHOLOGUE AFUA_6G03350)-RELATED"/>
    <property type="match status" value="1"/>
</dbReference>
<organism evidence="2">
    <name type="scientific">Prochlorococcus marinus str. P0903-H212</name>
    <dbReference type="NCBI Taxonomy" id="1622208"/>
    <lineage>
        <taxon>Bacteria</taxon>
        <taxon>Bacillati</taxon>
        <taxon>Cyanobacteriota</taxon>
        <taxon>Cyanophyceae</taxon>
        <taxon>Synechococcales</taxon>
        <taxon>Prochlorococcaceae</taxon>
        <taxon>Prochlorococcus</taxon>
    </lineage>
</organism>
<dbReference type="SUPFAM" id="SSF55729">
    <property type="entry name" value="Acyl-CoA N-acyltransferases (Nat)"/>
    <property type="match status" value="1"/>
</dbReference>
<dbReference type="PANTHER" id="PTHR43233:SF1">
    <property type="entry name" value="FAMILY N-ACETYLTRANSFERASE, PUTATIVE (AFU_ORTHOLOGUE AFUA_6G03350)-RELATED"/>
    <property type="match status" value="1"/>
</dbReference>
<dbReference type="InterPro" id="IPR016181">
    <property type="entry name" value="Acyl_CoA_acyltransferase"/>
</dbReference>
<accession>A0A0D5A447</accession>
<protein>
    <submittedName>
        <fullName evidence="2">Putative acetyltransferase</fullName>
    </submittedName>
</protein>
<dbReference type="AlphaFoldDB" id="A0A0D5A447"/>
<name>A0A0D5A447_PROMR</name>
<dbReference type="Pfam" id="PF13508">
    <property type="entry name" value="Acetyltransf_7"/>
    <property type="match status" value="1"/>
</dbReference>
<dbReference type="PROSITE" id="PS51186">
    <property type="entry name" value="GNAT"/>
    <property type="match status" value="1"/>
</dbReference>
<dbReference type="InterPro" id="IPR053144">
    <property type="entry name" value="Acetyltransferase_Butenolide"/>
</dbReference>
<keyword evidence="2" id="KW-0808">Transferase</keyword>
<feature type="domain" description="N-acetyltransferase" evidence="1">
    <location>
        <begin position="24"/>
        <end position="152"/>
    </location>
</feature>